<dbReference type="PANTHER" id="PTHR47074">
    <property type="entry name" value="BNAC02G40300D PROTEIN"/>
    <property type="match status" value="1"/>
</dbReference>
<dbReference type="EMBL" id="QGKW02000276">
    <property type="protein sequence ID" value="KAF2608116.1"/>
    <property type="molecule type" value="Genomic_DNA"/>
</dbReference>
<protein>
    <recommendedName>
        <fullName evidence="2">RNase H type-1 domain-containing protein</fullName>
    </recommendedName>
</protein>
<dbReference type="PANTHER" id="PTHR47074:SF11">
    <property type="entry name" value="REVERSE TRANSCRIPTASE-LIKE PROTEIN"/>
    <property type="match status" value="1"/>
</dbReference>
<dbReference type="InterPro" id="IPR052929">
    <property type="entry name" value="RNase_H-like_EbsB-rel"/>
</dbReference>
<dbReference type="GO" id="GO:0004523">
    <property type="term" value="F:RNA-DNA hybrid ribonuclease activity"/>
    <property type="evidence" value="ECO:0007669"/>
    <property type="project" value="InterPro"/>
</dbReference>
<feature type="region of interest" description="Disordered" evidence="1">
    <location>
        <begin position="203"/>
        <end position="224"/>
    </location>
</feature>
<name>A0A8S9LSG3_BRACR</name>
<evidence type="ECO:0000259" key="2">
    <source>
        <dbReference type="Pfam" id="PF13456"/>
    </source>
</evidence>
<organism evidence="3 4">
    <name type="scientific">Brassica cretica</name>
    <name type="common">Mustard</name>
    <dbReference type="NCBI Taxonomy" id="69181"/>
    <lineage>
        <taxon>Eukaryota</taxon>
        <taxon>Viridiplantae</taxon>
        <taxon>Streptophyta</taxon>
        <taxon>Embryophyta</taxon>
        <taxon>Tracheophyta</taxon>
        <taxon>Spermatophyta</taxon>
        <taxon>Magnoliopsida</taxon>
        <taxon>eudicotyledons</taxon>
        <taxon>Gunneridae</taxon>
        <taxon>Pentapetalae</taxon>
        <taxon>rosids</taxon>
        <taxon>malvids</taxon>
        <taxon>Brassicales</taxon>
        <taxon>Brassicaceae</taxon>
        <taxon>Brassiceae</taxon>
        <taxon>Brassica</taxon>
    </lineage>
</organism>
<feature type="domain" description="RNase H type-1" evidence="2">
    <location>
        <begin position="237"/>
        <end position="351"/>
    </location>
</feature>
<gene>
    <name evidence="3" type="ORF">F2Q68_00044290</name>
</gene>
<evidence type="ECO:0000313" key="3">
    <source>
        <dbReference type="EMBL" id="KAF2608116.1"/>
    </source>
</evidence>
<dbReference type="Proteomes" id="UP000712281">
    <property type="component" value="Unassembled WGS sequence"/>
</dbReference>
<accession>A0A8S9LSG3</accession>
<evidence type="ECO:0000256" key="1">
    <source>
        <dbReference type="SAM" id="MobiDB-lite"/>
    </source>
</evidence>
<dbReference type="GO" id="GO:0003676">
    <property type="term" value="F:nucleic acid binding"/>
    <property type="evidence" value="ECO:0007669"/>
    <property type="project" value="InterPro"/>
</dbReference>
<dbReference type="Pfam" id="PF13456">
    <property type="entry name" value="RVT_3"/>
    <property type="match status" value="1"/>
</dbReference>
<comment type="caution">
    <text evidence="3">The sequence shown here is derived from an EMBL/GenBank/DDBJ whole genome shotgun (WGS) entry which is preliminary data.</text>
</comment>
<dbReference type="AlphaFoldDB" id="A0A8S9LSG3"/>
<evidence type="ECO:0000313" key="4">
    <source>
        <dbReference type="Proteomes" id="UP000712281"/>
    </source>
</evidence>
<sequence length="383" mass="43661">MVYKIISLRLNNPREYTKRYKRNLWDNEKVRDTFTPEDAGRVLKLKPLLSRPDSDVWGLTNHMGYTTQSAYQLLSAVHDQNNPTHRALPPVEQQLWKNLWKGPETTCHLLFTCPAAVEAWKLAQIPPPRGGFSPDSTFLNLHYMIACTKKRNSELGNFKTFPWILWNLWKSRNELVFENSRTSPLSCVTKSVEEANIWFQVNGDSGDPVQTPAQPPPTSHQWERPPQDFLNCNIGSVWDHRYGLNGAGWLVRDHQGIAINHSRRAFVGSMSKREADLKSLHWAVESMVNMRLNNVILEASSIELRESLLEPHRFPELQSLIANILLLLSRLVSWSLLHVQESRNRVSNAIAVSVTADLRTQSYVAAGGPSWLSHTILSEAQAM</sequence>
<dbReference type="InterPro" id="IPR002156">
    <property type="entry name" value="RNaseH_domain"/>
</dbReference>
<proteinExistence type="predicted"/>
<reference evidence="3" key="1">
    <citation type="submission" date="2019-12" db="EMBL/GenBank/DDBJ databases">
        <title>Genome sequencing and annotation of Brassica cretica.</title>
        <authorList>
            <person name="Studholme D.J."/>
            <person name="Sarris P.F."/>
        </authorList>
    </citation>
    <scope>NUCLEOTIDE SEQUENCE</scope>
    <source>
        <strain evidence="3">PFS-001/15</strain>
        <tissue evidence="3">Leaf</tissue>
    </source>
</reference>
<dbReference type="CDD" id="cd06222">
    <property type="entry name" value="RNase_H_like"/>
    <property type="match status" value="1"/>
</dbReference>
<dbReference type="InterPro" id="IPR044730">
    <property type="entry name" value="RNase_H-like_dom_plant"/>
</dbReference>